<organism evidence="2 3">
    <name type="scientific">Azospirillum lipoferum</name>
    <dbReference type="NCBI Taxonomy" id="193"/>
    <lineage>
        <taxon>Bacteria</taxon>
        <taxon>Pseudomonadati</taxon>
        <taxon>Pseudomonadota</taxon>
        <taxon>Alphaproteobacteria</taxon>
        <taxon>Rhodospirillales</taxon>
        <taxon>Azospirillaceae</taxon>
        <taxon>Azospirillum</taxon>
    </lineage>
</organism>
<dbReference type="GO" id="GO:0003676">
    <property type="term" value="F:nucleic acid binding"/>
    <property type="evidence" value="ECO:0007669"/>
    <property type="project" value="InterPro"/>
</dbReference>
<dbReference type="SUPFAM" id="SSF53098">
    <property type="entry name" value="Ribonuclease H-like"/>
    <property type="match status" value="1"/>
</dbReference>
<reference evidence="2 3" key="1">
    <citation type="submission" date="2019-08" db="EMBL/GenBank/DDBJ databases">
        <authorList>
            <person name="Grouzdev D."/>
            <person name="Tikhonova E."/>
            <person name="Kravchenko I."/>
        </authorList>
    </citation>
    <scope>NUCLEOTIDE SEQUENCE [LARGE SCALE GENOMIC DNA]</scope>
    <source>
        <strain evidence="2 3">59b</strain>
    </source>
</reference>
<gene>
    <name evidence="2" type="ORF">FZ942_35690</name>
</gene>
<dbReference type="NCBIfam" id="NF033594">
    <property type="entry name" value="transpos_ISNCY_2"/>
    <property type="match status" value="1"/>
</dbReference>
<dbReference type="InterPro" id="IPR047797">
    <property type="entry name" value="ISNCY_transpos"/>
</dbReference>
<dbReference type="RefSeq" id="WP_149235759.1">
    <property type="nucleotide sequence ID" value="NZ_VTTN01000063.1"/>
</dbReference>
<dbReference type="Proteomes" id="UP000324927">
    <property type="component" value="Unassembled WGS sequence"/>
</dbReference>
<name>A0A5A9FQA3_AZOLI</name>
<feature type="non-terminal residue" evidence="2">
    <location>
        <position position="1"/>
    </location>
</feature>
<dbReference type="GO" id="GO:0015074">
    <property type="term" value="P:DNA integration"/>
    <property type="evidence" value="ECO:0007669"/>
    <property type="project" value="InterPro"/>
</dbReference>
<sequence length="247" mass="28459">EHRWFEDRADPCTLLVFIDDATGRLMQLRFARSESAFSYFEALEGYLNSHGRPLAFYSDKYSVFRVSQREAKGGQGMTQFGRALAELNIEILCANSSQAKGRVERVNRTLQDRLVKELRLAGVTGIEAGNAFLPGFIERFNARFALPPARPDDLHRPLNLAPDRLRQVLCWREQRHVGQQLTLSYERKRIMLEETDLTRGLVGQYVDTYAFADGRLEVRWKGVVLSYRAFDKDQRVTQADVVENKRL</sequence>
<keyword evidence="3" id="KW-1185">Reference proteome</keyword>
<evidence type="ECO:0000313" key="3">
    <source>
        <dbReference type="Proteomes" id="UP000324927"/>
    </source>
</evidence>
<evidence type="ECO:0000313" key="2">
    <source>
        <dbReference type="EMBL" id="KAA0584217.1"/>
    </source>
</evidence>
<comment type="caution">
    <text evidence="2">The sequence shown here is derived from an EMBL/GenBank/DDBJ whole genome shotgun (WGS) entry which is preliminary data.</text>
</comment>
<dbReference type="OrthoDB" id="7319221at2"/>
<proteinExistence type="predicted"/>
<dbReference type="PANTHER" id="PTHR35004:SF7">
    <property type="entry name" value="INTEGRASE PROTEIN"/>
    <property type="match status" value="1"/>
</dbReference>
<protein>
    <submittedName>
        <fullName evidence="2">ISNCY family transposase</fullName>
    </submittedName>
</protein>
<dbReference type="AlphaFoldDB" id="A0A5A9FQA3"/>
<dbReference type="InterPro" id="IPR001584">
    <property type="entry name" value="Integrase_cat-core"/>
</dbReference>
<dbReference type="Gene3D" id="3.30.420.10">
    <property type="entry name" value="Ribonuclease H-like superfamily/Ribonuclease H"/>
    <property type="match status" value="1"/>
</dbReference>
<accession>A0A5A9FQA3</accession>
<dbReference type="InterPro" id="IPR036397">
    <property type="entry name" value="RNaseH_sf"/>
</dbReference>
<dbReference type="EMBL" id="VTTN01000063">
    <property type="protein sequence ID" value="KAA0584217.1"/>
    <property type="molecule type" value="Genomic_DNA"/>
</dbReference>
<dbReference type="PROSITE" id="PS50994">
    <property type="entry name" value="INTEGRASE"/>
    <property type="match status" value="1"/>
</dbReference>
<dbReference type="PANTHER" id="PTHR35004">
    <property type="entry name" value="TRANSPOSASE RV3428C-RELATED"/>
    <property type="match status" value="1"/>
</dbReference>
<dbReference type="InterPro" id="IPR012337">
    <property type="entry name" value="RNaseH-like_sf"/>
</dbReference>
<feature type="non-terminal residue" evidence="2">
    <location>
        <position position="247"/>
    </location>
</feature>
<feature type="domain" description="Integrase catalytic" evidence="1">
    <location>
        <begin position="1"/>
        <end position="170"/>
    </location>
</feature>
<evidence type="ECO:0000259" key="1">
    <source>
        <dbReference type="PROSITE" id="PS50994"/>
    </source>
</evidence>